<feature type="region of interest" description="Disordered" evidence="1">
    <location>
        <begin position="49"/>
        <end position="72"/>
    </location>
</feature>
<sequence>MDSIQPSISGNHEEEENHEDIISLKNQNETKTIESFKKSSIELLSSNFGNSSLENQTEHKKQTKIPSPTKLTPTKAREKMFGSFTESQGNSEKANRLKFMKKFNTKLETQKKIPEPSVLIPKYGVSERRSSLISKEKLENHSKINIHRSTTHTDTKPNDNTPTKYSKTNKKLSPKVEKWLKDEPNQIKSPNRIATGFKSIDNTKLASKDTIKRTPEFKRSMSLTKEESKSPKIVLRTSSGLSFSPKTSLSQSPKLTEPRSFIKKSIECFDVSIKSSIVPKSTNYGKPNERRTKNSTHLSRSSINIPFPALQPDQYYEAESTMEDILTFKKSEEKNKSADFKMEKNNQPFKKLHKSSDASVYAYNYTCMEYSISVFSIPKDPIKLINLDYNDGYWTVENTCILKSKVNKDQSITWENVYTGFPTEIDRKNEHLDNFGKLYRHYEEYTASTLIKAQMNIAQKTSKFKKSPIRPSIPNFIIDPNILEESDEHILSQKVVDSLRAVRKSSIVNREKKQQTTSKSSGKSEFEIETSENVKKFFLIFHESNELYFATNSVGRYKVKLFLSMDVKPSSFNQYFILMNGNCDTKDNNTEKHTQKISQQEDNNLVSSFVNIKRYFKIGGLPNCDSIGLVVSLPFDKIDTSDSKDYTGNCSPITLCRPLGINQNGMPTFEQNKTNTSTDQEEYLNSSTISNLAINTSFDMGSNEQVSVLSNCYVNTTARNNILLNHAQLSSFNGCTQSKQSTPSSKRLASDEVGLNEETKSESTTDCSLIAVDEHYKLHNSPLDNIFCGKHSFYNSNNLDDIHYPKGENNDSVFSIYKCNCYYCIYLRCQAEKTKHENFENKNPSIYKEKHKMLPRIIFDEASPEMDFHQILVFTTRYLPGTKDIEIAYCARLLVSEKPESSEASLPDFFDHAGSDTLDFSVNNSTKCKIDEKNPLTPKIKSYEYDPSLESTDRNTSEPNITKTPSDGTITNDTYIDNKSSTECLVDENITSSPKPNSTTLKINYISMENTVEDRKATKNFNSSEKEVQNSINLLETKHFEKSRIKFRIPVFTVVLVLITGMLILSKQFSGLLSTKYTHLKQVSCPKLMQFLDFVPESKICKWANTNIDSLISNMGKNESISKLEKIKYVVKSNTEKGAKLTFRAMCNSMKNSQLYILDICVASSYQDIYTDTEYNHESNTKNYNTNQNLSPSFFIYGERQKFLNKVRNHFANSKFLVSHDWSTQESNKHNNCFDGICGLCVTEDHNSCCWCHIVTEMFLVYSPSNYYELVESGMIVTKNPNYKKNYNSKAENSQNKNEYGYIGSYLESLPNLNTIMLKTPQNEISSLEPQKNNYINNVSSVFKKLYEVFFLLFYR</sequence>
<feature type="region of interest" description="Disordered" evidence="1">
    <location>
        <begin position="946"/>
        <end position="974"/>
    </location>
</feature>
<name>A0A2U1IXJ7_SMIAN</name>
<dbReference type="EMBL" id="MBFU01000825">
    <property type="protein sequence ID" value="PVZ97452.1"/>
    <property type="molecule type" value="Genomic_DNA"/>
</dbReference>
<reference evidence="2 3" key="1">
    <citation type="journal article" date="2018" name="MBio">
        <title>Comparative Genomics Reveals the Core Gene Toolbox for the Fungus-Insect Symbiosis.</title>
        <authorList>
            <person name="Wang Y."/>
            <person name="Stata M."/>
            <person name="Wang W."/>
            <person name="Stajich J.E."/>
            <person name="White M.M."/>
            <person name="Moncalvo J.M."/>
        </authorList>
    </citation>
    <scope>NUCLEOTIDE SEQUENCE [LARGE SCALE GENOMIC DNA]</scope>
    <source>
        <strain evidence="2 3">AUS-126-30</strain>
    </source>
</reference>
<feature type="region of interest" description="Disordered" evidence="1">
    <location>
        <begin position="1"/>
        <end position="29"/>
    </location>
</feature>
<evidence type="ECO:0000313" key="3">
    <source>
        <dbReference type="Proteomes" id="UP000245591"/>
    </source>
</evidence>
<accession>A0A2U1IXJ7</accession>
<feature type="region of interest" description="Disordered" evidence="1">
    <location>
        <begin position="140"/>
        <end position="171"/>
    </location>
</feature>
<feature type="compositionally biased region" description="Basic and acidic residues" evidence="1">
    <location>
        <begin position="211"/>
        <end position="230"/>
    </location>
</feature>
<feature type="region of interest" description="Disordered" evidence="1">
    <location>
        <begin position="736"/>
        <end position="759"/>
    </location>
</feature>
<gene>
    <name evidence="2" type="ORF">BB558_006603</name>
</gene>
<organism evidence="2 3">
    <name type="scientific">Smittium angustum</name>
    <dbReference type="NCBI Taxonomy" id="133377"/>
    <lineage>
        <taxon>Eukaryota</taxon>
        <taxon>Fungi</taxon>
        <taxon>Fungi incertae sedis</taxon>
        <taxon>Zoopagomycota</taxon>
        <taxon>Kickxellomycotina</taxon>
        <taxon>Harpellomycetes</taxon>
        <taxon>Harpellales</taxon>
        <taxon>Legeriomycetaceae</taxon>
        <taxon>Smittium</taxon>
    </lineage>
</organism>
<comment type="caution">
    <text evidence="2">The sequence shown here is derived from an EMBL/GenBank/DDBJ whole genome shotgun (WGS) entry which is preliminary data.</text>
</comment>
<feature type="compositionally biased region" description="Polar residues" evidence="1">
    <location>
        <begin position="957"/>
        <end position="974"/>
    </location>
</feature>
<evidence type="ECO:0000313" key="2">
    <source>
        <dbReference type="EMBL" id="PVZ97452.1"/>
    </source>
</evidence>
<feature type="compositionally biased region" description="Polar residues" evidence="1">
    <location>
        <begin position="1"/>
        <end position="10"/>
    </location>
</feature>
<feature type="compositionally biased region" description="Polar residues" evidence="1">
    <location>
        <begin position="736"/>
        <end position="747"/>
    </location>
</feature>
<evidence type="ECO:0000256" key="1">
    <source>
        <dbReference type="SAM" id="MobiDB-lite"/>
    </source>
</evidence>
<proteinExistence type="predicted"/>
<keyword evidence="3" id="KW-1185">Reference proteome</keyword>
<protein>
    <submittedName>
        <fullName evidence="2">Uncharacterized protein</fullName>
    </submittedName>
</protein>
<dbReference type="Proteomes" id="UP000245591">
    <property type="component" value="Unassembled WGS sequence"/>
</dbReference>
<feature type="region of interest" description="Disordered" evidence="1">
    <location>
        <begin position="211"/>
        <end position="231"/>
    </location>
</feature>